<accession>A0A024U7J1</accession>
<name>A0A024U7J1_9STRA</name>
<gene>
    <name evidence="1" type="ORF">H310_05757</name>
</gene>
<dbReference type="AlphaFoldDB" id="A0A024U7J1"/>
<evidence type="ECO:0000313" key="1">
    <source>
        <dbReference type="EMBL" id="ETW02190.1"/>
    </source>
</evidence>
<dbReference type="OrthoDB" id="7759693at2759"/>
<dbReference type="EMBL" id="KI913961">
    <property type="protein sequence ID" value="ETW02190.1"/>
    <property type="molecule type" value="Genomic_DNA"/>
</dbReference>
<dbReference type="RefSeq" id="XP_008868795.1">
    <property type="nucleotide sequence ID" value="XM_008870573.1"/>
</dbReference>
<organism evidence="1">
    <name type="scientific">Aphanomyces invadans</name>
    <dbReference type="NCBI Taxonomy" id="157072"/>
    <lineage>
        <taxon>Eukaryota</taxon>
        <taxon>Sar</taxon>
        <taxon>Stramenopiles</taxon>
        <taxon>Oomycota</taxon>
        <taxon>Saprolegniomycetes</taxon>
        <taxon>Saprolegniales</taxon>
        <taxon>Verrucalvaceae</taxon>
        <taxon>Aphanomyces</taxon>
    </lineage>
</organism>
<proteinExistence type="predicted"/>
<sequence>MEPPPPRLIHLFAHAPMQPDVQMHHARRGLGVAEGLNESFSGVLEQVEGSVRLTKRKFEELGDIIKCLENQIDAAKQLLANNAVLIDGFEQNDVDHN</sequence>
<dbReference type="VEuPathDB" id="FungiDB:H310_05757"/>
<reference evidence="1" key="1">
    <citation type="submission" date="2013-12" db="EMBL/GenBank/DDBJ databases">
        <title>The Genome Sequence of Aphanomyces invadans NJM9701.</title>
        <authorList>
            <consortium name="The Broad Institute Genomics Platform"/>
            <person name="Russ C."/>
            <person name="Tyler B."/>
            <person name="van West P."/>
            <person name="Dieguez-Uribeondo J."/>
            <person name="Young S.K."/>
            <person name="Zeng Q."/>
            <person name="Gargeya S."/>
            <person name="Fitzgerald M."/>
            <person name="Abouelleil A."/>
            <person name="Alvarado L."/>
            <person name="Chapman S.B."/>
            <person name="Gainer-Dewar J."/>
            <person name="Goldberg J."/>
            <person name="Griggs A."/>
            <person name="Gujja S."/>
            <person name="Hansen M."/>
            <person name="Howarth C."/>
            <person name="Imamovic A."/>
            <person name="Ireland A."/>
            <person name="Larimer J."/>
            <person name="McCowan C."/>
            <person name="Murphy C."/>
            <person name="Pearson M."/>
            <person name="Poon T.W."/>
            <person name="Priest M."/>
            <person name="Roberts A."/>
            <person name="Saif S."/>
            <person name="Shea T."/>
            <person name="Sykes S."/>
            <person name="Wortman J."/>
            <person name="Nusbaum C."/>
            <person name="Birren B."/>
        </authorList>
    </citation>
    <scope>NUCLEOTIDE SEQUENCE [LARGE SCALE GENOMIC DNA]</scope>
    <source>
        <strain evidence="1">NJM9701</strain>
    </source>
</reference>
<dbReference type="GeneID" id="20082807"/>
<protein>
    <submittedName>
        <fullName evidence="1">Uncharacterized protein</fullName>
    </submittedName>
</protein>